<keyword evidence="4 6" id="KW-1133">Transmembrane helix</keyword>
<evidence type="ECO:0000256" key="5">
    <source>
        <dbReference type="ARBA" id="ARBA00023136"/>
    </source>
</evidence>
<dbReference type="PANTHER" id="PTHR34857:SF2">
    <property type="entry name" value="SLL0384 PROTEIN"/>
    <property type="match status" value="1"/>
</dbReference>
<dbReference type="Pfam" id="PF02361">
    <property type="entry name" value="CbiQ"/>
    <property type="match status" value="1"/>
</dbReference>
<dbReference type="InterPro" id="IPR003339">
    <property type="entry name" value="ABC/ECF_trnsptr_transmembrane"/>
</dbReference>
<sequence length="266" mass="30329">MLYKEEYSSWISRINPSLKLVLMMGGIFAVLFIHNINVMIPLVAGLVGMLLLGSGQPQSRVLLFTLPFLFVFLSTGASMILFGKGDTVWWQWGPAVVSRESFYRGVHIGLRALSFGLIGLLFALTTRPVLLFYSMMQQLRLPPRYAYGFMASLRLLPLIFEEFKTLQKAYKVRGVTSNRGLNGWWQKIRRYAIPLLAQSIRRAQRIAVAMEARRFNSSVQRTYYYQPGFSSADGLMVICWVGIFVGAWTVGVQWPLFEITDVRFNS</sequence>
<dbReference type="GO" id="GO:0005886">
    <property type="term" value="C:plasma membrane"/>
    <property type="evidence" value="ECO:0007669"/>
    <property type="project" value="UniProtKB-ARBA"/>
</dbReference>
<feature type="transmembrane region" description="Helical" evidence="6">
    <location>
        <begin position="235"/>
        <end position="257"/>
    </location>
</feature>
<evidence type="ECO:0000256" key="4">
    <source>
        <dbReference type="ARBA" id="ARBA00022989"/>
    </source>
</evidence>
<name>A0A5D3YJF2_9BACT</name>
<reference evidence="7 8" key="1">
    <citation type="submission" date="2019-07" db="EMBL/GenBank/DDBJ databases">
        <title>Genomic Encyclopedia of Archaeal and Bacterial Type Strains, Phase II (KMG-II): from individual species to whole genera.</title>
        <authorList>
            <person name="Goeker M."/>
        </authorList>
    </citation>
    <scope>NUCLEOTIDE SEQUENCE [LARGE SCALE GENOMIC DNA]</scope>
    <source>
        <strain evidence="7 8">DSM 21935</strain>
    </source>
</reference>
<dbReference type="EMBL" id="VNHY01000002">
    <property type="protein sequence ID" value="TYP93903.1"/>
    <property type="molecule type" value="Genomic_DNA"/>
</dbReference>
<keyword evidence="8" id="KW-1185">Reference proteome</keyword>
<dbReference type="RefSeq" id="WP_148898944.1">
    <property type="nucleotide sequence ID" value="NZ_VNHY01000002.1"/>
</dbReference>
<organism evidence="7 8">
    <name type="scientific">Fodinibius salinus</name>
    <dbReference type="NCBI Taxonomy" id="860790"/>
    <lineage>
        <taxon>Bacteria</taxon>
        <taxon>Pseudomonadati</taxon>
        <taxon>Balneolota</taxon>
        <taxon>Balneolia</taxon>
        <taxon>Balneolales</taxon>
        <taxon>Balneolaceae</taxon>
        <taxon>Fodinibius</taxon>
    </lineage>
</organism>
<evidence type="ECO:0000256" key="2">
    <source>
        <dbReference type="ARBA" id="ARBA00022475"/>
    </source>
</evidence>
<dbReference type="OrthoDB" id="92887at2"/>
<keyword evidence="2" id="KW-1003">Cell membrane</keyword>
<comment type="caution">
    <text evidence="7">The sequence shown here is derived from an EMBL/GenBank/DDBJ whole genome shotgun (WGS) entry which is preliminary data.</text>
</comment>
<evidence type="ECO:0000313" key="8">
    <source>
        <dbReference type="Proteomes" id="UP000324595"/>
    </source>
</evidence>
<feature type="transmembrane region" description="Helical" evidence="6">
    <location>
        <begin position="102"/>
        <end position="124"/>
    </location>
</feature>
<protein>
    <submittedName>
        <fullName evidence="7">Energy-coupling factor transport system permease protein</fullName>
    </submittedName>
</protein>
<feature type="transmembrane region" description="Helical" evidence="6">
    <location>
        <begin position="20"/>
        <end position="52"/>
    </location>
</feature>
<evidence type="ECO:0000256" key="6">
    <source>
        <dbReference type="SAM" id="Phobius"/>
    </source>
</evidence>
<accession>A0A5D3YJF2</accession>
<evidence type="ECO:0000256" key="1">
    <source>
        <dbReference type="ARBA" id="ARBA00004141"/>
    </source>
</evidence>
<proteinExistence type="predicted"/>
<gene>
    <name evidence="7" type="ORF">LX73_1619</name>
</gene>
<dbReference type="Proteomes" id="UP000324595">
    <property type="component" value="Unassembled WGS sequence"/>
</dbReference>
<dbReference type="CDD" id="cd16914">
    <property type="entry name" value="EcfT"/>
    <property type="match status" value="1"/>
</dbReference>
<comment type="subcellular location">
    <subcellularLocation>
        <location evidence="1">Membrane</location>
        <topology evidence="1">Multi-pass membrane protein</topology>
    </subcellularLocation>
</comment>
<evidence type="ECO:0000256" key="3">
    <source>
        <dbReference type="ARBA" id="ARBA00022692"/>
    </source>
</evidence>
<evidence type="ECO:0000313" key="7">
    <source>
        <dbReference type="EMBL" id="TYP93903.1"/>
    </source>
</evidence>
<dbReference type="InterPro" id="IPR051611">
    <property type="entry name" value="ECF_transporter_component"/>
</dbReference>
<keyword evidence="5 6" id="KW-0472">Membrane</keyword>
<dbReference type="PANTHER" id="PTHR34857">
    <property type="entry name" value="SLL0384 PROTEIN"/>
    <property type="match status" value="1"/>
</dbReference>
<dbReference type="AlphaFoldDB" id="A0A5D3YJF2"/>
<keyword evidence="3 6" id="KW-0812">Transmembrane</keyword>
<feature type="transmembrane region" description="Helical" evidence="6">
    <location>
        <begin position="61"/>
        <end position="82"/>
    </location>
</feature>